<proteinExistence type="predicted"/>
<evidence type="ECO:0000256" key="1">
    <source>
        <dbReference type="SAM" id="MobiDB-lite"/>
    </source>
</evidence>
<accession>A0ABW1ICK7</accession>
<organism evidence="3 4">
    <name type="scientific">Pseudonocardia lutea</name>
    <dbReference type="NCBI Taxonomy" id="2172015"/>
    <lineage>
        <taxon>Bacteria</taxon>
        <taxon>Bacillati</taxon>
        <taxon>Actinomycetota</taxon>
        <taxon>Actinomycetes</taxon>
        <taxon>Pseudonocardiales</taxon>
        <taxon>Pseudonocardiaceae</taxon>
        <taxon>Pseudonocardia</taxon>
    </lineage>
</organism>
<comment type="caution">
    <text evidence="3">The sequence shown here is derived from an EMBL/GenBank/DDBJ whole genome shotgun (WGS) entry which is preliminary data.</text>
</comment>
<feature type="signal peptide" evidence="2">
    <location>
        <begin position="1"/>
        <end position="29"/>
    </location>
</feature>
<feature type="chain" id="PRO_5046242711" description="Acyl transferase" evidence="2">
    <location>
        <begin position="30"/>
        <end position="163"/>
    </location>
</feature>
<dbReference type="EMBL" id="JBHSQK010000069">
    <property type="protein sequence ID" value="MFC5951352.1"/>
    <property type="molecule type" value="Genomic_DNA"/>
</dbReference>
<sequence>MDGAKARTVGGLLAAGALALLLAACGSGASPTTPGASGPSPSAAPPSSAPGDSAPGSSVPRTTVPRPAPTATPLLWPVTDLAAAQELQSRVDAGAQPWTLDPEEVAISYATTTYGWTAPEPRSTAPGSVDLTDPSGGTAHLTLVQPVRAGATGIWVVSTATRT</sequence>
<dbReference type="RefSeq" id="WP_379569216.1">
    <property type="nucleotide sequence ID" value="NZ_JBHSQK010000069.1"/>
</dbReference>
<evidence type="ECO:0000313" key="4">
    <source>
        <dbReference type="Proteomes" id="UP001596119"/>
    </source>
</evidence>
<feature type="compositionally biased region" description="Low complexity" evidence="1">
    <location>
        <begin position="49"/>
        <end position="75"/>
    </location>
</feature>
<reference evidence="4" key="1">
    <citation type="journal article" date="2019" name="Int. J. Syst. Evol. Microbiol.">
        <title>The Global Catalogue of Microorganisms (GCM) 10K type strain sequencing project: providing services to taxonomists for standard genome sequencing and annotation.</title>
        <authorList>
            <consortium name="The Broad Institute Genomics Platform"/>
            <consortium name="The Broad Institute Genome Sequencing Center for Infectious Disease"/>
            <person name="Wu L."/>
            <person name="Ma J."/>
        </authorList>
    </citation>
    <scope>NUCLEOTIDE SEQUENCE [LARGE SCALE GENOMIC DNA]</scope>
    <source>
        <strain evidence="4">CGMCC 4.7397</strain>
    </source>
</reference>
<keyword evidence="2" id="KW-0732">Signal</keyword>
<feature type="compositionally biased region" description="Low complexity" evidence="1">
    <location>
        <begin position="28"/>
        <end position="41"/>
    </location>
</feature>
<gene>
    <name evidence="3" type="ORF">ACFQH9_24085</name>
</gene>
<dbReference type="Proteomes" id="UP001596119">
    <property type="component" value="Unassembled WGS sequence"/>
</dbReference>
<dbReference type="PROSITE" id="PS51257">
    <property type="entry name" value="PROKAR_LIPOPROTEIN"/>
    <property type="match status" value="1"/>
</dbReference>
<keyword evidence="4" id="KW-1185">Reference proteome</keyword>
<feature type="region of interest" description="Disordered" evidence="1">
    <location>
        <begin position="28"/>
        <end position="75"/>
    </location>
</feature>
<evidence type="ECO:0008006" key="5">
    <source>
        <dbReference type="Google" id="ProtNLM"/>
    </source>
</evidence>
<evidence type="ECO:0000256" key="2">
    <source>
        <dbReference type="SAM" id="SignalP"/>
    </source>
</evidence>
<protein>
    <recommendedName>
        <fullName evidence="5">Acyl transferase</fullName>
    </recommendedName>
</protein>
<name>A0ABW1ICK7_9PSEU</name>
<evidence type="ECO:0000313" key="3">
    <source>
        <dbReference type="EMBL" id="MFC5951352.1"/>
    </source>
</evidence>